<dbReference type="RefSeq" id="WP_005644495.1">
    <property type="nucleotide sequence ID" value="NZ_DAWDXW010000003.1"/>
</dbReference>
<reference evidence="3 10" key="2">
    <citation type="journal article" date="2019" name="Nat. Med.">
        <title>A library of human gut bacterial isolates paired with longitudinal multiomics data enables mechanistic microbiome research.</title>
        <authorList>
            <person name="Poyet M."/>
            <person name="Groussin M."/>
            <person name="Gibbons S.M."/>
            <person name="Avila-Pacheco J."/>
            <person name="Jiang X."/>
            <person name="Kearney S.M."/>
            <person name="Perrotta A.R."/>
            <person name="Berdy B."/>
            <person name="Zhao S."/>
            <person name="Lieberman T.D."/>
            <person name="Swanson P.K."/>
            <person name="Smith M."/>
            <person name="Roesemann S."/>
            <person name="Alexander J.E."/>
            <person name="Rich S.A."/>
            <person name="Livny J."/>
            <person name="Vlamakis H."/>
            <person name="Clish C."/>
            <person name="Bullock K."/>
            <person name="Deik A."/>
            <person name="Scott J."/>
            <person name="Pierce K.A."/>
            <person name="Xavier R.J."/>
            <person name="Alm E.J."/>
        </authorList>
    </citation>
    <scope>NUCLEOTIDE SEQUENCE [LARGE SCALE GENOMIC DNA]</scope>
    <source>
        <strain evidence="3 10">BIOML-A25</strain>
    </source>
</reference>
<organism evidence="5 9">
    <name type="scientific">Parabacteroides merdae</name>
    <dbReference type="NCBI Taxonomy" id="46503"/>
    <lineage>
        <taxon>Bacteria</taxon>
        <taxon>Pseudomonadati</taxon>
        <taxon>Bacteroidota</taxon>
        <taxon>Bacteroidia</taxon>
        <taxon>Bacteroidales</taxon>
        <taxon>Tannerellaceae</taxon>
        <taxon>Parabacteroides</taxon>
    </lineage>
</organism>
<evidence type="ECO:0000313" key="5">
    <source>
        <dbReference type="EMBL" id="RGZ43118.1"/>
    </source>
</evidence>
<evidence type="ECO:0000313" key="6">
    <source>
        <dbReference type="EMBL" id="RHH79904.1"/>
    </source>
</evidence>
<dbReference type="EMBL" id="QSUP01000008">
    <property type="protein sequence ID" value="RGN51941.1"/>
    <property type="molecule type" value="Genomic_DNA"/>
</dbReference>
<evidence type="ECO:0000259" key="2">
    <source>
        <dbReference type="Pfam" id="PF19762"/>
    </source>
</evidence>
<feature type="transmembrane region" description="Helical" evidence="1">
    <location>
        <begin position="70"/>
        <end position="91"/>
    </location>
</feature>
<feature type="domain" description="DUF6249" evidence="2">
    <location>
        <begin position="12"/>
        <end position="135"/>
    </location>
</feature>
<dbReference type="Proteomes" id="UP000283732">
    <property type="component" value="Unassembled WGS sequence"/>
</dbReference>
<name>A0A3R6E035_9BACT</name>
<dbReference type="Proteomes" id="UP000261088">
    <property type="component" value="Unassembled WGS sequence"/>
</dbReference>
<evidence type="ECO:0000313" key="8">
    <source>
        <dbReference type="Proteomes" id="UP000283732"/>
    </source>
</evidence>
<evidence type="ECO:0000313" key="10">
    <source>
        <dbReference type="Proteomes" id="UP000437446"/>
    </source>
</evidence>
<keyword evidence="1" id="KW-0812">Transmembrane</keyword>
<protein>
    <recommendedName>
        <fullName evidence="2">DUF6249 domain-containing protein</fullName>
    </recommendedName>
</protein>
<keyword evidence="1" id="KW-1133">Transmembrane helix</keyword>
<dbReference type="AlphaFoldDB" id="A0A3R6E035"/>
<evidence type="ECO:0000313" key="3">
    <source>
        <dbReference type="EMBL" id="MTU28288.1"/>
    </source>
</evidence>
<evidence type="ECO:0000313" key="4">
    <source>
        <dbReference type="EMBL" id="RGN51941.1"/>
    </source>
</evidence>
<dbReference type="Pfam" id="PF19762">
    <property type="entry name" value="DUF6249"/>
    <property type="match status" value="1"/>
</dbReference>
<dbReference type="EMBL" id="WNCR01000001">
    <property type="protein sequence ID" value="MTU28288.1"/>
    <property type="molecule type" value="Genomic_DNA"/>
</dbReference>
<comment type="caution">
    <text evidence="5">The sequence shown here is derived from an EMBL/GenBank/DDBJ whole genome shotgun (WGS) entry which is preliminary data.</text>
</comment>
<evidence type="ECO:0000313" key="9">
    <source>
        <dbReference type="Proteomes" id="UP000285173"/>
    </source>
</evidence>
<feature type="transmembrane region" description="Helical" evidence="1">
    <location>
        <begin position="6"/>
        <end position="26"/>
    </location>
</feature>
<dbReference type="Proteomes" id="UP000437446">
    <property type="component" value="Unassembled WGS sequence"/>
</dbReference>
<sequence length="144" mass="15484">MMDFIVVPLTTGIVFAAIYGLFELFVRRKERLAIIEKIGDKLDASAFEGKLGLPSYKGNHISFSSLKAGCLLTGIGLGLLVGFLISTVLAVGGGDDLFLSDGWRGWYRSDVAGTVYGASVLLFGGIGLLVSFVIEMNMKKKENK</sequence>
<gene>
    <name evidence="6" type="ORF">DW191_01885</name>
    <name evidence="5" type="ORF">DW986_18705</name>
    <name evidence="4" type="ORF">DXB61_08665</name>
    <name evidence="3" type="ORF">GMD66_03435</name>
</gene>
<proteinExistence type="predicted"/>
<dbReference type="InterPro" id="IPR046216">
    <property type="entry name" value="DUF6249"/>
</dbReference>
<accession>A0A3R6E035</accession>
<reference evidence="7 8" key="1">
    <citation type="submission" date="2018-08" db="EMBL/GenBank/DDBJ databases">
        <title>A genome reference for cultivated species of the human gut microbiota.</title>
        <authorList>
            <person name="Zou Y."/>
            <person name="Xue W."/>
            <person name="Luo G."/>
        </authorList>
    </citation>
    <scope>NUCLEOTIDE SEQUENCE [LARGE SCALE GENOMIC DNA]</scope>
    <source>
        <strain evidence="6 8">AM16-50</strain>
        <strain evidence="5 9">AM50-15</strain>
        <strain evidence="4 7">OM05-11AA</strain>
    </source>
</reference>
<keyword evidence="1" id="KW-0472">Membrane</keyword>
<dbReference type="EMBL" id="QRKC01000001">
    <property type="protein sequence ID" value="RHH79904.1"/>
    <property type="molecule type" value="Genomic_DNA"/>
</dbReference>
<dbReference type="Proteomes" id="UP000285173">
    <property type="component" value="Unassembled WGS sequence"/>
</dbReference>
<evidence type="ECO:0000256" key="1">
    <source>
        <dbReference type="SAM" id="Phobius"/>
    </source>
</evidence>
<feature type="transmembrane region" description="Helical" evidence="1">
    <location>
        <begin position="111"/>
        <end position="134"/>
    </location>
</feature>
<evidence type="ECO:0000313" key="7">
    <source>
        <dbReference type="Proteomes" id="UP000261088"/>
    </source>
</evidence>
<dbReference type="EMBL" id="QSEF01000041">
    <property type="protein sequence ID" value="RGZ43118.1"/>
    <property type="molecule type" value="Genomic_DNA"/>
</dbReference>